<evidence type="ECO:0000256" key="1">
    <source>
        <dbReference type="SAM" id="MobiDB-lite"/>
    </source>
</evidence>
<sequence>MSSNSDKTLLSDKNLSNRDRNLTQRTAFPRRNLCSIAREEANGCEKKIRTSWDARFFITTQILYSIAPSILHARESLLPENYLLPEISLLTETACWLRQSLAQRKPFARQECHARSEPEKKERKYFLPENPFLSENKAS</sequence>
<proteinExistence type="predicted"/>
<feature type="compositionally biased region" description="Basic and acidic residues" evidence="1">
    <location>
        <begin position="108"/>
        <end position="126"/>
    </location>
</feature>
<comment type="caution">
    <text evidence="2">The sequence shown here is derived from an EMBL/GenBank/DDBJ whole genome shotgun (WGS) entry which is preliminary data.</text>
</comment>
<evidence type="ECO:0000313" key="3">
    <source>
        <dbReference type="Proteomes" id="UP001392437"/>
    </source>
</evidence>
<protein>
    <submittedName>
        <fullName evidence="2">Uncharacterized protein</fullName>
    </submittedName>
</protein>
<name>A0AAW0QB53_9PEZI</name>
<evidence type="ECO:0000313" key="2">
    <source>
        <dbReference type="EMBL" id="KAK8092746.1"/>
    </source>
</evidence>
<organism evidence="2 3">
    <name type="scientific">Apiospora kogelbergensis</name>
    <dbReference type="NCBI Taxonomy" id="1337665"/>
    <lineage>
        <taxon>Eukaryota</taxon>
        <taxon>Fungi</taxon>
        <taxon>Dikarya</taxon>
        <taxon>Ascomycota</taxon>
        <taxon>Pezizomycotina</taxon>
        <taxon>Sordariomycetes</taxon>
        <taxon>Xylariomycetidae</taxon>
        <taxon>Amphisphaeriales</taxon>
        <taxon>Apiosporaceae</taxon>
        <taxon>Apiospora</taxon>
    </lineage>
</organism>
<dbReference type="Proteomes" id="UP001392437">
    <property type="component" value="Unassembled WGS sequence"/>
</dbReference>
<gene>
    <name evidence="2" type="ORF">PG999_014333</name>
</gene>
<feature type="region of interest" description="Disordered" evidence="1">
    <location>
        <begin position="108"/>
        <end position="139"/>
    </location>
</feature>
<dbReference type="AlphaFoldDB" id="A0AAW0QB53"/>
<reference evidence="2 3" key="1">
    <citation type="submission" date="2023-01" db="EMBL/GenBank/DDBJ databases">
        <title>Analysis of 21 Apiospora genomes using comparative genomics revels a genus with tremendous synthesis potential of carbohydrate active enzymes and secondary metabolites.</title>
        <authorList>
            <person name="Sorensen T."/>
        </authorList>
    </citation>
    <scope>NUCLEOTIDE SEQUENCE [LARGE SCALE GENOMIC DNA]</scope>
    <source>
        <strain evidence="2 3">CBS 117206</strain>
    </source>
</reference>
<accession>A0AAW0QB53</accession>
<dbReference type="EMBL" id="JAQQWP010000012">
    <property type="protein sequence ID" value="KAK8092746.1"/>
    <property type="molecule type" value="Genomic_DNA"/>
</dbReference>
<keyword evidence="3" id="KW-1185">Reference proteome</keyword>